<comment type="caution">
    <text evidence="2">The sequence shown here is derived from an EMBL/GenBank/DDBJ whole genome shotgun (WGS) entry which is preliminary data.</text>
</comment>
<evidence type="ECO:0000313" key="2">
    <source>
        <dbReference type="EMBL" id="GFN85884.1"/>
    </source>
</evidence>
<sequence>MRIFFWGIFLQLLFQTDDKFLKEKSTLQNSGTNWKLAAIATSIVVIVFFSSIIIAFIFHLNISHKIANRGYLQNRLTGRLRKASFEKTRKASNSLISKDLAGGRFYAPSLEIGHQVEDNLGARELKVSRFLASSLEISHNVKNSNSEELTGTVQDF</sequence>
<feature type="transmembrane region" description="Helical" evidence="1">
    <location>
        <begin position="34"/>
        <end position="60"/>
    </location>
</feature>
<evidence type="ECO:0000256" key="1">
    <source>
        <dbReference type="SAM" id="Phobius"/>
    </source>
</evidence>
<gene>
    <name evidence="2" type="ORF">PoB_001239000</name>
</gene>
<evidence type="ECO:0000313" key="3">
    <source>
        <dbReference type="Proteomes" id="UP000735302"/>
    </source>
</evidence>
<keyword evidence="1" id="KW-0472">Membrane</keyword>
<keyword evidence="1" id="KW-0812">Transmembrane</keyword>
<organism evidence="2 3">
    <name type="scientific">Plakobranchus ocellatus</name>
    <dbReference type="NCBI Taxonomy" id="259542"/>
    <lineage>
        <taxon>Eukaryota</taxon>
        <taxon>Metazoa</taxon>
        <taxon>Spiralia</taxon>
        <taxon>Lophotrochozoa</taxon>
        <taxon>Mollusca</taxon>
        <taxon>Gastropoda</taxon>
        <taxon>Heterobranchia</taxon>
        <taxon>Euthyneura</taxon>
        <taxon>Panpulmonata</taxon>
        <taxon>Sacoglossa</taxon>
        <taxon>Placobranchoidea</taxon>
        <taxon>Plakobranchidae</taxon>
        <taxon>Plakobranchus</taxon>
    </lineage>
</organism>
<name>A0AAV3YTX5_9GAST</name>
<accession>A0AAV3YTX5</accession>
<keyword evidence="1" id="KW-1133">Transmembrane helix</keyword>
<keyword evidence="3" id="KW-1185">Reference proteome</keyword>
<reference evidence="2 3" key="1">
    <citation type="journal article" date="2021" name="Elife">
        <title>Chloroplast acquisition without the gene transfer in kleptoplastic sea slugs, Plakobranchus ocellatus.</title>
        <authorList>
            <person name="Maeda T."/>
            <person name="Takahashi S."/>
            <person name="Yoshida T."/>
            <person name="Shimamura S."/>
            <person name="Takaki Y."/>
            <person name="Nagai Y."/>
            <person name="Toyoda A."/>
            <person name="Suzuki Y."/>
            <person name="Arimoto A."/>
            <person name="Ishii H."/>
            <person name="Satoh N."/>
            <person name="Nishiyama T."/>
            <person name="Hasebe M."/>
            <person name="Maruyama T."/>
            <person name="Minagawa J."/>
            <person name="Obokata J."/>
            <person name="Shigenobu S."/>
        </authorList>
    </citation>
    <scope>NUCLEOTIDE SEQUENCE [LARGE SCALE GENOMIC DNA]</scope>
</reference>
<dbReference type="AlphaFoldDB" id="A0AAV3YTX5"/>
<dbReference type="EMBL" id="BLXT01001480">
    <property type="protein sequence ID" value="GFN85884.1"/>
    <property type="molecule type" value="Genomic_DNA"/>
</dbReference>
<dbReference type="Proteomes" id="UP000735302">
    <property type="component" value="Unassembled WGS sequence"/>
</dbReference>
<protein>
    <submittedName>
        <fullName evidence="2">Uncharacterized protein</fullName>
    </submittedName>
</protein>
<proteinExistence type="predicted"/>